<keyword evidence="2" id="KW-0328">Glycosyltransferase</keyword>
<evidence type="ECO:0000313" key="6">
    <source>
        <dbReference type="Proteomes" id="UP000199050"/>
    </source>
</evidence>
<dbReference type="AlphaFoldDB" id="A0A1G8K6G0"/>
<comment type="similarity">
    <text evidence="1">Belongs to the glycosyltransferase 2 family.</text>
</comment>
<evidence type="ECO:0000256" key="3">
    <source>
        <dbReference type="ARBA" id="ARBA00022679"/>
    </source>
</evidence>
<dbReference type="Proteomes" id="UP000199050">
    <property type="component" value="Unassembled WGS sequence"/>
</dbReference>
<dbReference type="RefSeq" id="WP_167360611.1">
    <property type="nucleotide sequence ID" value="NZ_CBCSKY010000002.1"/>
</dbReference>
<sequence length="329" mass="37993">MKPEISIIVPIYKVEMYLRKCVDSILAQTFRDFELILVNDGSPDNCGEICEHYKELDPRVKVIHKQNGGLSDARNYGIDIAAGKYIGFVDSDDWIKPDMFEALHGLITAHNADIAVCGHVEVEDGVYVDKEFSHEVRVYNNEEAFKKLLEDTEIKNLAWDKLYKAELFAKVRYPVGRYFEDMFATYKLFMQAEKVVSLDSPKYLYLRRGDSITGKMNNRKYYDRICAWRELYEDIKHKNYPEAIEKSLARNVTEGIELCNLQMIAGENSANKEFIAELGSFFSKHLKEVLRNKSISKQMKIATLLILTSSNTYRVLYQSKLRVKGSNLT</sequence>
<accession>A0A1G8K6G0</accession>
<evidence type="ECO:0000256" key="1">
    <source>
        <dbReference type="ARBA" id="ARBA00006739"/>
    </source>
</evidence>
<dbReference type="InterPro" id="IPR029044">
    <property type="entry name" value="Nucleotide-diphossugar_trans"/>
</dbReference>
<protein>
    <submittedName>
        <fullName evidence="5">Glycosyltransferase involved in cell wall bisynthesis</fullName>
    </submittedName>
</protein>
<feature type="domain" description="Glycosyltransferase 2-like" evidence="4">
    <location>
        <begin position="6"/>
        <end position="140"/>
    </location>
</feature>
<dbReference type="Gene3D" id="3.90.550.10">
    <property type="entry name" value="Spore Coat Polysaccharide Biosynthesis Protein SpsA, Chain A"/>
    <property type="match status" value="1"/>
</dbReference>
<evidence type="ECO:0000256" key="2">
    <source>
        <dbReference type="ARBA" id="ARBA00022676"/>
    </source>
</evidence>
<keyword evidence="3 5" id="KW-0808">Transferase</keyword>
<dbReference type="STRING" id="1174501.SAMN05216192_10550"/>
<dbReference type="PANTHER" id="PTHR22916">
    <property type="entry name" value="GLYCOSYLTRANSFERASE"/>
    <property type="match status" value="1"/>
</dbReference>
<evidence type="ECO:0000313" key="5">
    <source>
        <dbReference type="EMBL" id="SDI38983.1"/>
    </source>
</evidence>
<dbReference type="PANTHER" id="PTHR22916:SF51">
    <property type="entry name" value="GLYCOSYLTRANSFERASE EPSH-RELATED"/>
    <property type="match status" value="1"/>
</dbReference>
<keyword evidence="6" id="KW-1185">Reference proteome</keyword>
<dbReference type="InterPro" id="IPR001173">
    <property type="entry name" value="Glyco_trans_2-like"/>
</dbReference>
<dbReference type="CDD" id="cd00761">
    <property type="entry name" value="Glyco_tranf_GTA_type"/>
    <property type="match status" value="1"/>
</dbReference>
<reference evidence="6" key="1">
    <citation type="submission" date="2016-10" db="EMBL/GenBank/DDBJ databases">
        <authorList>
            <person name="Varghese N."/>
            <person name="Submissions S."/>
        </authorList>
    </citation>
    <scope>NUCLEOTIDE SEQUENCE [LARGE SCALE GENOMIC DNA]</scope>
    <source>
        <strain evidence="6">CGMCC 1.11012</strain>
    </source>
</reference>
<dbReference type="GO" id="GO:0016757">
    <property type="term" value="F:glycosyltransferase activity"/>
    <property type="evidence" value="ECO:0007669"/>
    <property type="project" value="UniProtKB-KW"/>
</dbReference>
<name>A0A1G8K6G0_9BACL</name>
<organism evidence="5 6">
    <name type="scientific">Paenibacillus typhae</name>
    <dbReference type="NCBI Taxonomy" id="1174501"/>
    <lineage>
        <taxon>Bacteria</taxon>
        <taxon>Bacillati</taxon>
        <taxon>Bacillota</taxon>
        <taxon>Bacilli</taxon>
        <taxon>Bacillales</taxon>
        <taxon>Paenibacillaceae</taxon>
        <taxon>Paenibacillus</taxon>
    </lineage>
</organism>
<dbReference type="EMBL" id="FNDX01000005">
    <property type="protein sequence ID" value="SDI38983.1"/>
    <property type="molecule type" value="Genomic_DNA"/>
</dbReference>
<proteinExistence type="inferred from homology"/>
<evidence type="ECO:0000259" key="4">
    <source>
        <dbReference type="Pfam" id="PF00535"/>
    </source>
</evidence>
<gene>
    <name evidence="5" type="ORF">SAMN05216192_10550</name>
</gene>
<dbReference type="SUPFAM" id="SSF53448">
    <property type="entry name" value="Nucleotide-diphospho-sugar transferases"/>
    <property type="match status" value="1"/>
</dbReference>
<dbReference type="Pfam" id="PF00535">
    <property type="entry name" value="Glycos_transf_2"/>
    <property type="match status" value="1"/>
</dbReference>